<dbReference type="AlphaFoldDB" id="A0A6C0JUP3"/>
<protein>
    <submittedName>
        <fullName evidence="1">Uncharacterized protein</fullName>
    </submittedName>
</protein>
<name>A0A6C0JUP3_9ZZZZ</name>
<evidence type="ECO:0000313" key="1">
    <source>
        <dbReference type="EMBL" id="QHU08641.1"/>
    </source>
</evidence>
<organism evidence="1">
    <name type="scientific">viral metagenome</name>
    <dbReference type="NCBI Taxonomy" id="1070528"/>
    <lineage>
        <taxon>unclassified sequences</taxon>
        <taxon>metagenomes</taxon>
        <taxon>organismal metagenomes</taxon>
    </lineage>
</organism>
<sequence>MIHPEYFLISTTTPGEPLITTTVRDKVSAPLYSSVYVDEQGLTDVLSDELGPQLLNTLLCVASDDRRRCRTYYLIEVKSDDPEGFGIEAQPYTLQTQLVPTSETIAVYNYHTEKEHDDFHKLVSSGYFTDPYSMCLSIDGWLNGIVLPSIRDISLSKLVASDLPTIASCERLSNLFLGLRIDHDVEASDTYVDVDIDVLRCNLSWVYKVVNTFNPDRIGRLELYSNRLEFKDTIEAYKKANDFVLRVGTLVVDPSLLDFLFTKIEDFHHPNIEVKTNSSLTYQDRGTIDQYKDKISRVSLDHRVIRPKFTDPPIDRRIHTLYTDLTTHKIIRTSPSIGLLHLDSVGEIKKVVATISRGQLVIDFNPTSKAKSARK</sequence>
<proteinExistence type="predicted"/>
<dbReference type="EMBL" id="MN740698">
    <property type="protein sequence ID" value="QHU08641.1"/>
    <property type="molecule type" value="Genomic_DNA"/>
</dbReference>
<accession>A0A6C0JUP3</accession>
<reference evidence="1" key="1">
    <citation type="journal article" date="2020" name="Nature">
        <title>Giant virus diversity and host interactions through global metagenomics.</title>
        <authorList>
            <person name="Schulz F."/>
            <person name="Roux S."/>
            <person name="Paez-Espino D."/>
            <person name="Jungbluth S."/>
            <person name="Walsh D.A."/>
            <person name="Denef V.J."/>
            <person name="McMahon K.D."/>
            <person name="Konstantinidis K.T."/>
            <person name="Eloe-Fadrosh E.A."/>
            <person name="Kyrpides N.C."/>
            <person name="Woyke T."/>
        </authorList>
    </citation>
    <scope>NUCLEOTIDE SEQUENCE</scope>
    <source>
        <strain evidence="1">GVMAG-S-1063924-116</strain>
    </source>
</reference>